<reference evidence="5 6" key="1">
    <citation type="submission" date="2018-07" db="EMBL/GenBank/DDBJ databases">
        <title>Pedobacter sp. nov., isolated from soil.</title>
        <authorList>
            <person name="Zhou L.Y."/>
            <person name="Du Z.J."/>
        </authorList>
    </citation>
    <scope>NUCLEOTIDE SEQUENCE [LARGE SCALE GENOMIC DNA]</scope>
    <source>
        <strain evidence="5 6">JDX94</strain>
    </source>
</reference>
<evidence type="ECO:0000256" key="1">
    <source>
        <dbReference type="ARBA" id="ARBA00004496"/>
    </source>
</evidence>
<keyword evidence="2" id="KW-0963">Cytoplasm</keyword>
<dbReference type="PANTHER" id="PTHR12128">
    <property type="entry name" value="DIHYDRODIPICOLINATE SYNTHASE"/>
    <property type="match status" value="1"/>
</dbReference>
<dbReference type="Proteomes" id="UP000253961">
    <property type="component" value="Unassembled WGS sequence"/>
</dbReference>
<dbReference type="SUPFAM" id="SSF51569">
    <property type="entry name" value="Aldolase"/>
    <property type="match status" value="1"/>
</dbReference>
<dbReference type="GO" id="GO:0005737">
    <property type="term" value="C:cytoplasm"/>
    <property type="evidence" value="ECO:0007669"/>
    <property type="project" value="UniProtKB-SubCell"/>
</dbReference>
<dbReference type="Gene3D" id="3.20.20.70">
    <property type="entry name" value="Aldolase class I"/>
    <property type="match status" value="1"/>
</dbReference>
<evidence type="ECO:0000313" key="6">
    <source>
        <dbReference type="Proteomes" id="UP000253961"/>
    </source>
</evidence>
<dbReference type="EMBL" id="QPKV01000002">
    <property type="protein sequence ID" value="RDC58347.1"/>
    <property type="molecule type" value="Genomic_DNA"/>
</dbReference>
<dbReference type="Pfam" id="PF00701">
    <property type="entry name" value="DHDPS"/>
    <property type="match status" value="1"/>
</dbReference>
<dbReference type="AlphaFoldDB" id="A0A369Q4Z1"/>
<organism evidence="5 6">
    <name type="scientific">Pedobacter chinensis</name>
    <dbReference type="NCBI Taxonomy" id="2282421"/>
    <lineage>
        <taxon>Bacteria</taxon>
        <taxon>Pseudomonadati</taxon>
        <taxon>Bacteroidota</taxon>
        <taxon>Sphingobacteriia</taxon>
        <taxon>Sphingobacteriales</taxon>
        <taxon>Sphingobacteriaceae</taxon>
        <taxon>Pedobacter</taxon>
    </lineage>
</organism>
<accession>A0A369Q4Z1</accession>
<sequence length="306" mass="35131">MNIKSQLQGFIATAFTPLNEDRTLNLSKVPEYYRFLKQSGVSGILILANSEDEFLTIEEKLSLATAWRQIAINDQDFVTLLFICENSVEYAAKLVRHAYELKMSGIVIGFPENRKFGKVEHIVKVCQEILSKDVDMPVYFNYVETGEKSLDLDVIDLIGAMEKNIPFFTGIRFKSRNLQDFFACKNYKNGEYDLIWDAEEIFLPALSLGIKTSTGTQFNYLAPVYERLIKAFKDGDHFEAIRLEGEGIEFARICKKYGPGAGKAYLKLRGIDCGPLKLPFEDIKTDQFMNFFWDLDRLNFFSNMVR</sequence>
<dbReference type="PANTHER" id="PTHR12128:SF21">
    <property type="entry name" value="N-ACETYLNEURAMINATE LYASE"/>
    <property type="match status" value="1"/>
</dbReference>
<name>A0A369Q4Z1_9SPHI</name>
<proteinExistence type="predicted"/>
<keyword evidence="4" id="KW-0119">Carbohydrate metabolism</keyword>
<keyword evidence="3" id="KW-0456">Lyase</keyword>
<protein>
    <recommendedName>
        <fullName evidence="7">Dihydrodipicolinate synthase family protein</fullName>
    </recommendedName>
</protein>
<dbReference type="RefSeq" id="WP_115401756.1">
    <property type="nucleotide sequence ID" value="NZ_QPKV01000002.1"/>
</dbReference>
<comment type="caution">
    <text evidence="5">The sequence shown here is derived from an EMBL/GenBank/DDBJ whole genome shotgun (WGS) entry which is preliminary data.</text>
</comment>
<dbReference type="GO" id="GO:0016829">
    <property type="term" value="F:lyase activity"/>
    <property type="evidence" value="ECO:0007669"/>
    <property type="project" value="UniProtKB-KW"/>
</dbReference>
<gene>
    <name evidence="5" type="ORF">DU508_05285</name>
</gene>
<evidence type="ECO:0000256" key="4">
    <source>
        <dbReference type="ARBA" id="ARBA00023277"/>
    </source>
</evidence>
<keyword evidence="6" id="KW-1185">Reference proteome</keyword>
<dbReference type="SMART" id="SM01130">
    <property type="entry name" value="DHDPS"/>
    <property type="match status" value="1"/>
</dbReference>
<dbReference type="InterPro" id="IPR002220">
    <property type="entry name" value="DapA-like"/>
</dbReference>
<evidence type="ECO:0000313" key="5">
    <source>
        <dbReference type="EMBL" id="RDC58347.1"/>
    </source>
</evidence>
<dbReference type="InterPro" id="IPR013785">
    <property type="entry name" value="Aldolase_TIM"/>
</dbReference>
<comment type="subcellular location">
    <subcellularLocation>
        <location evidence="1">Cytoplasm</location>
    </subcellularLocation>
</comment>
<evidence type="ECO:0008006" key="7">
    <source>
        <dbReference type="Google" id="ProtNLM"/>
    </source>
</evidence>
<dbReference type="OrthoDB" id="9778880at2"/>
<evidence type="ECO:0000256" key="2">
    <source>
        <dbReference type="ARBA" id="ARBA00022490"/>
    </source>
</evidence>
<evidence type="ECO:0000256" key="3">
    <source>
        <dbReference type="ARBA" id="ARBA00023239"/>
    </source>
</evidence>